<dbReference type="InParanoid" id="E9HZN4"/>
<name>E9HZN4_DAPPU</name>
<dbReference type="OrthoDB" id="6368799at2759"/>
<gene>
    <name evidence="2" type="ORF">DAPPUDRAFT_336284</name>
</gene>
<reference evidence="2 3" key="1">
    <citation type="journal article" date="2011" name="Science">
        <title>The ecoresponsive genome of Daphnia pulex.</title>
        <authorList>
            <person name="Colbourne J.K."/>
            <person name="Pfrender M.E."/>
            <person name="Gilbert D."/>
            <person name="Thomas W.K."/>
            <person name="Tucker A."/>
            <person name="Oakley T.H."/>
            <person name="Tokishita S."/>
            <person name="Aerts A."/>
            <person name="Arnold G.J."/>
            <person name="Basu M.K."/>
            <person name="Bauer D.J."/>
            <person name="Caceres C.E."/>
            <person name="Carmel L."/>
            <person name="Casola C."/>
            <person name="Choi J.H."/>
            <person name="Detter J.C."/>
            <person name="Dong Q."/>
            <person name="Dusheyko S."/>
            <person name="Eads B.D."/>
            <person name="Frohlich T."/>
            <person name="Geiler-Samerotte K.A."/>
            <person name="Gerlach D."/>
            <person name="Hatcher P."/>
            <person name="Jogdeo S."/>
            <person name="Krijgsveld J."/>
            <person name="Kriventseva E.V."/>
            <person name="Kultz D."/>
            <person name="Laforsch C."/>
            <person name="Lindquist E."/>
            <person name="Lopez J."/>
            <person name="Manak J.R."/>
            <person name="Muller J."/>
            <person name="Pangilinan J."/>
            <person name="Patwardhan R.P."/>
            <person name="Pitluck S."/>
            <person name="Pritham E.J."/>
            <person name="Rechtsteiner A."/>
            <person name="Rho M."/>
            <person name="Rogozin I.B."/>
            <person name="Sakarya O."/>
            <person name="Salamov A."/>
            <person name="Schaack S."/>
            <person name="Shapiro H."/>
            <person name="Shiga Y."/>
            <person name="Skalitzky C."/>
            <person name="Smith Z."/>
            <person name="Souvorov A."/>
            <person name="Sung W."/>
            <person name="Tang Z."/>
            <person name="Tsuchiya D."/>
            <person name="Tu H."/>
            <person name="Vos H."/>
            <person name="Wang M."/>
            <person name="Wolf Y.I."/>
            <person name="Yamagata H."/>
            <person name="Yamada T."/>
            <person name="Ye Y."/>
            <person name="Shaw J.R."/>
            <person name="Andrews J."/>
            <person name="Crease T.J."/>
            <person name="Tang H."/>
            <person name="Lucas S.M."/>
            <person name="Robertson H.M."/>
            <person name="Bork P."/>
            <person name="Koonin E.V."/>
            <person name="Zdobnov E.M."/>
            <person name="Grigoriev I.V."/>
            <person name="Lynch M."/>
            <person name="Boore J.L."/>
        </authorList>
    </citation>
    <scope>NUCLEOTIDE SEQUENCE [LARGE SCALE GENOMIC DNA]</scope>
</reference>
<protein>
    <submittedName>
        <fullName evidence="2">Uncharacterized protein</fullName>
    </submittedName>
</protein>
<accession>E9HZN4</accession>
<organism evidence="2 3">
    <name type="scientific">Daphnia pulex</name>
    <name type="common">Water flea</name>
    <dbReference type="NCBI Taxonomy" id="6669"/>
    <lineage>
        <taxon>Eukaryota</taxon>
        <taxon>Metazoa</taxon>
        <taxon>Ecdysozoa</taxon>
        <taxon>Arthropoda</taxon>
        <taxon>Crustacea</taxon>
        <taxon>Branchiopoda</taxon>
        <taxon>Diplostraca</taxon>
        <taxon>Cladocera</taxon>
        <taxon>Anomopoda</taxon>
        <taxon>Daphniidae</taxon>
        <taxon>Daphnia</taxon>
    </lineage>
</organism>
<feature type="non-terminal residue" evidence="2">
    <location>
        <position position="252"/>
    </location>
</feature>
<feature type="compositionally biased region" description="Basic and acidic residues" evidence="1">
    <location>
        <begin position="43"/>
        <end position="53"/>
    </location>
</feature>
<dbReference type="HOGENOM" id="CLU_1104999_0_0_1"/>
<dbReference type="EMBL" id="GL733381">
    <property type="protein sequence ID" value="EFX62796.1"/>
    <property type="molecule type" value="Genomic_DNA"/>
</dbReference>
<evidence type="ECO:0000256" key="1">
    <source>
        <dbReference type="SAM" id="MobiDB-lite"/>
    </source>
</evidence>
<proteinExistence type="predicted"/>
<dbReference type="PhylomeDB" id="E9HZN4"/>
<feature type="compositionally biased region" description="Low complexity" evidence="1">
    <location>
        <begin position="10"/>
        <end position="36"/>
    </location>
</feature>
<dbReference type="Proteomes" id="UP000000305">
    <property type="component" value="Unassembled WGS sequence"/>
</dbReference>
<keyword evidence="3" id="KW-1185">Reference proteome</keyword>
<feature type="region of interest" description="Disordered" evidence="1">
    <location>
        <begin position="1"/>
        <end position="68"/>
    </location>
</feature>
<dbReference type="KEGG" id="dpx:DAPPUDRAFT_336284"/>
<evidence type="ECO:0000313" key="3">
    <source>
        <dbReference type="Proteomes" id="UP000000305"/>
    </source>
</evidence>
<dbReference type="AlphaFoldDB" id="E9HZN4"/>
<sequence>MGRRRRESEVSTSSESSTSSSSTDTSDASSTDSYVTSRRKKGSNRDTSPDRIQKNPSNPKASGSGDAAAASVALTNLIRATLGGAGEEVPAQEADGDAGGIEAPAHAGAAANGVAAADGVAEERPIPAVGQALLRLASFIEAQHAPKSSRKKILKPSIKQSRRMLKRLRRGASNKRVGQLKSKYRLDVEDSMDFKVLSIDFEMHLKLQKLLGPSTGKGVNEVEKTLYKVQQSMLPVFSVLAFLESKALEGDA</sequence>
<evidence type="ECO:0000313" key="2">
    <source>
        <dbReference type="EMBL" id="EFX62796.1"/>
    </source>
</evidence>